<accession>A0A1M7UI50</accession>
<gene>
    <name evidence="1" type="ORF">SAMN05444170_5202</name>
</gene>
<dbReference type="EMBL" id="LT670849">
    <property type="protein sequence ID" value="SHN82683.1"/>
    <property type="molecule type" value="Genomic_DNA"/>
</dbReference>
<dbReference type="OrthoDB" id="7364201at2"/>
<reference evidence="2" key="1">
    <citation type="submission" date="2016-11" db="EMBL/GenBank/DDBJ databases">
        <authorList>
            <person name="Varghese N."/>
            <person name="Submissions S."/>
        </authorList>
    </citation>
    <scope>NUCLEOTIDE SEQUENCE [LARGE SCALE GENOMIC DNA]</scope>
    <source>
        <strain evidence="2">GAS401</strain>
    </source>
</reference>
<evidence type="ECO:0000313" key="1">
    <source>
        <dbReference type="EMBL" id="SHN82683.1"/>
    </source>
</evidence>
<dbReference type="AlphaFoldDB" id="A0A1M7UI50"/>
<proteinExistence type="predicted"/>
<dbReference type="Proteomes" id="UP000184096">
    <property type="component" value="Chromosome I"/>
</dbReference>
<name>A0A1M7UI50_9BRAD</name>
<sequence>MTTIEELVAANAISRIQVEMHPRDQELRLLYGTPDFIEWLGRLAEGAGPERRLGEATAAEQVDELFNTFLSGQPLIYMKQFRSIRAEKNAVWELKTPDVRIFGWFLKKDCFVAVFGNWADVIKDHDLYRGYRISIRRMRREWGVDETLCVQGVLPGDVLSL</sequence>
<protein>
    <submittedName>
        <fullName evidence="1">Uncharacterized protein</fullName>
    </submittedName>
</protein>
<organism evidence="1 2">
    <name type="scientific">Bradyrhizobium erythrophlei</name>
    <dbReference type="NCBI Taxonomy" id="1437360"/>
    <lineage>
        <taxon>Bacteria</taxon>
        <taxon>Pseudomonadati</taxon>
        <taxon>Pseudomonadota</taxon>
        <taxon>Alphaproteobacteria</taxon>
        <taxon>Hyphomicrobiales</taxon>
        <taxon>Nitrobacteraceae</taxon>
        <taxon>Bradyrhizobium</taxon>
    </lineage>
</organism>
<evidence type="ECO:0000313" key="2">
    <source>
        <dbReference type="Proteomes" id="UP000184096"/>
    </source>
</evidence>
<keyword evidence="2" id="KW-1185">Reference proteome</keyword>